<protein>
    <submittedName>
        <fullName evidence="2">Uncharacterized protein</fullName>
    </submittedName>
</protein>
<feature type="region of interest" description="Disordered" evidence="1">
    <location>
        <begin position="245"/>
        <end position="271"/>
    </location>
</feature>
<reference evidence="2 3" key="1">
    <citation type="journal article" date="2010" name="Science">
        <title>Genomic comparison of the ants Camponotus floridanus and Harpegnathos saltator.</title>
        <authorList>
            <person name="Bonasio R."/>
            <person name="Zhang G."/>
            <person name="Ye C."/>
            <person name="Mutti N.S."/>
            <person name="Fang X."/>
            <person name="Qin N."/>
            <person name="Donahue G."/>
            <person name="Yang P."/>
            <person name="Li Q."/>
            <person name="Li C."/>
            <person name="Zhang P."/>
            <person name="Huang Z."/>
            <person name="Berger S.L."/>
            <person name="Reinberg D."/>
            <person name="Wang J."/>
            <person name="Liebig J."/>
        </authorList>
    </citation>
    <scope>NUCLEOTIDE SEQUENCE [LARGE SCALE GENOMIC DNA]</scope>
    <source>
        <strain evidence="2 3">R22 G/1</strain>
    </source>
</reference>
<proteinExistence type="predicted"/>
<sequence length="271" mass="30963">MLSTELIYTPTFGVQKRGDSRSQRTPKTNRQTRGRKTDWKIGAWRDFLPEQIARFCEPGKTGLISKAMVKKNTCWRWTKDKDSRWMATKSTNLPKRQNSPTIENHEVLGTSTFTQDYEKYLSIVHYQEYGPNICYVNCRAQQLLGDERRVRDFLDRWRMRVERGVVSLLESNCFGDVSTAIWVLSYLTYPLVWVVGAVTVREEMEDTRNSLAPEIPVGIVQSLHGENLQERLELARGGCLDHVPNRKVASQDGGPTAEDRTKSGSGAPEGY</sequence>
<dbReference type="EMBL" id="GL448476">
    <property type="protein sequence ID" value="EFN84584.1"/>
    <property type="molecule type" value="Genomic_DNA"/>
</dbReference>
<accession>E2BIA0</accession>
<name>E2BIA0_HARSA</name>
<evidence type="ECO:0000256" key="1">
    <source>
        <dbReference type="SAM" id="MobiDB-lite"/>
    </source>
</evidence>
<dbReference type="InParanoid" id="E2BIA0"/>
<evidence type="ECO:0000313" key="2">
    <source>
        <dbReference type="EMBL" id="EFN84584.1"/>
    </source>
</evidence>
<keyword evidence="3" id="KW-1185">Reference proteome</keyword>
<organism evidence="3">
    <name type="scientific">Harpegnathos saltator</name>
    <name type="common">Jerdon's jumping ant</name>
    <dbReference type="NCBI Taxonomy" id="610380"/>
    <lineage>
        <taxon>Eukaryota</taxon>
        <taxon>Metazoa</taxon>
        <taxon>Ecdysozoa</taxon>
        <taxon>Arthropoda</taxon>
        <taxon>Hexapoda</taxon>
        <taxon>Insecta</taxon>
        <taxon>Pterygota</taxon>
        <taxon>Neoptera</taxon>
        <taxon>Endopterygota</taxon>
        <taxon>Hymenoptera</taxon>
        <taxon>Apocrita</taxon>
        <taxon>Aculeata</taxon>
        <taxon>Formicoidea</taxon>
        <taxon>Formicidae</taxon>
        <taxon>Ponerinae</taxon>
        <taxon>Ponerini</taxon>
        <taxon>Harpegnathos</taxon>
    </lineage>
</organism>
<feature type="region of interest" description="Disordered" evidence="1">
    <location>
        <begin position="13"/>
        <end position="35"/>
    </location>
</feature>
<evidence type="ECO:0000313" key="3">
    <source>
        <dbReference type="Proteomes" id="UP000008237"/>
    </source>
</evidence>
<dbReference type="Proteomes" id="UP000008237">
    <property type="component" value="Unassembled WGS sequence"/>
</dbReference>
<dbReference type="AlphaFoldDB" id="E2BIA0"/>
<gene>
    <name evidence="2" type="ORF">EAI_09941</name>
</gene>